<dbReference type="GO" id="GO:0008855">
    <property type="term" value="F:exodeoxyribonuclease VII activity"/>
    <property type="evidence" value="ECO:0007669"/>
    <property type="project" value="UniProtKB-UniRule"/>
</dbReference>
<evidence type="ECO:0000256" key="1">
    <source>
        <dbReference type="ARBA" id="ARBA00009998"/>
    </source>
</evidence>
<protein>
    <recommendedName>
        <fullName evidence="6">Exodeoxyribonuclease 7 small subunit</fullName>
        <ecNumber evidence="6">3.1.11.6</ecNumber>
    </recommendedName>
    <alternativeName>
        <fullName evidence="6">Exodeoxyribonuclease VII small subunit</fullName>
        <shortName evidence="6">Exonuclease VII small subunit</shortName>
    </alternativeName>
</protein>
<dbReference type="EC" id="3.1.11.6" evidence="6"/>
<dbReference type="GO" id="GO:0006308">
    <property type="term" value="P:DNA catabolic process"/>
    <property type="evidence" value="ECO:0007669"/>
    <property type="project" value="UniProtKB-UniRule"/>
</dbReference>
<dbReference type="NCBIfam" id="NF002140">
    <property type="entry name" value="PRK00977.1-4"/>
    <property type="match status" value="1"/>
</dbReference>
<dbReference type="InterPro" id="IPR003761">
    <property type="entry name" value="Exonuc_VII_S"/>
</dbReference>
<comment type="subcellular location">
    <subcellularLocation>
        <location evidence="6">Cytoplasm</location>
    </subcellularLocation>
</comment>
<proteinExistence type="inferred from homology"/>
<keyword evidence="4 6" id="KW-0378">Hydrolase</keyword>
<dbReference type="HAMAP" id="MF_00337">
    <property type="entry name" value="Exonuc_7_S"/>
    <property type="match status" value="1"/>
</dbReference>
<comment type="similarity">
    <text evidence="1 6">Belongs to the XseB family.</text>
</comment>
<dbReference type="GO" id="GO:0005829">
    <property type="term" value="C:cytosol"/>
    <property type="evidence" value="ECO:0007669"/>
    <property type="project" value="TreeGrafter"/>
</dbReference>
<dbReference type="PANTHER" id="PTHR34137:SF1">
    <property type="entry name" value="EXODEOXYRIBONUCLEASE 7 SMALL SUBUNIT"/>
    <property type="match status" value="1"/>
</dbReference>
<evidence type="ECO:0000313" key="7">
    <source>
        <dbReference type="EMBL" id="QUL98923.1"/>
    </source>
</evidence>
<dbReference type="AlphaFoldDB" id="A0AAT9LDG8"/>
<comment type="catalytic activity">
    <reaction evidence="6">
        <text>Exonucleolytic cleavage in either 5'- to 3'- or 3'- to 5'-direction to yield nucleoside 5'-phosphates.</text>
        <dbReference type="EC" id="3.1.11.6"/>
    </reaction>
</comment>
<evidence type="ECO:0000256" key="6">
    <source>
        <dbReference type="HAMAP-Rule" id="MF_00337"/>
    </source>
</evidence>
<comment type="subunit">
    <text evidence="6">Heterooligomer composed of large and small subunits.</text>
</comment>
<dbReference type="PANTHER" id="PTHR34137">
    <property type="entry name" value="EXODEOXYRIBONUCLEASE 7 SMALL SUBUNIT"/>
    <property type="match status" value="1"/>
</dbReference>
<gene>
    <name evidence="6" type="primary">xseB</name>
    <name evidence="7" type="ORF">IMF26_02295</name>
</gene>
<sequence length="88" mass="9975">MSAQPEKRLEDFAPLDQDAGEEIDFAKSLKKLEEIVKALESGELSLEESLKKFEEGIRLARQLEGILDRAERRIQEILGTEETASSDR</sequence>
<dbReference type="Gene3D" id="1.10.287.1040">
    <property type="entry name" value="Exonuclease VII, small subunit"/>
    <property type="match status" value="1"/>
</dbReference>
<dbReference type="NCBIfam" id="TIGR01280">
    <property type="entry name" value="xseB"/>
    <property type="match status" value="1"/>
</dbReference>
<dbReference type="GO" id="GO:0009318">
    <property type="term" value="C:exodeoxyribonuclease VII complex"/>
    <property type="evidence" value="ECO:0007669"/>
    <property type="project" value="UniProtKB-UniRule"/>
</dbReference>
<reference evidence="7" key="1">
    <citation type="submission" date="2020-10" db="EMBL/GenBank/DDBJ databases">
        <authorList>
            <person name="Kadnikov V."/>
            <person name="Beletsky A.V."/>
            <person name="Mardanov A.V."/>
            <person name="Karnachuk O.V."/>
            <person name="Ravin N.V."/>
        </authorList>
    </citation>
    <scope>NUCLEOTIDE SEQUENCE</scope>
    <source>
        <strain evidence="7">Bu02</strain>
    </source>
</reference>
<keyword evidence="2 6" id="KW-0963">Cytoplasm</keyword>
<organism evidence="7">
    <name type="scientific">Candidatus Fermentithermobacillus carboniphilus</name>
    <dbReference type="NCBI Taxonomy" id="3085328"/>
    <lineage>
        <taxon>Bacteria</taxon>
        <taxon>Bacillati</taxon>
        <taxon>Bacillota</taxon>
        <taxon>Candidatus Fermentithermobacillia</taxon>
        <taxon>Candidatus Fermentithermobacillales</taxon>
        <taxon>Candidatus Fermentithermobacillaceae</taxon>
        <taxon>Candidatus Fermentithermobacillus</taxon>
    </lineage>
</organism>
<name>A0AAT9LDG8_9FIRM</name>
<dbReference type="Pfam" id="PF02609">
    <property type="entry name" value="Exonuc_VII_S"/>
    <property type="match status" value="1"/>
</dbReference>
<evidence type="ECO:0000256" key="3">
    <source>
        <dbReference type="ARBA" id="ARBA00022722"/>
    </source>
</evidence>
<keyword evidence="5 6" id="KW-0269">Exonuclease</keyword>
<evidence type="ECO:0000256" key="2">
    <source>
        <dbReference type="ARBA" id="ARBA00022490"/>
    </source>
</evidence>
<dbReference type="KEGG" id="fcz:IMF26_02295"/>
<keyword evidence="3 6" id="KW-0540">Nuclease</keyword>
<evidence type="ECO:0000256" key="5">
    <source>
        <dbReference type="ARBA" id="ARBA00022839"/>
    </source>
</evidence>
<dbReference type="SUPFAM" id="SSF116842">
    <property type="entry name" value="XseB-like"/>
    <property type="match status" value="1"/>
</dbReference>
<accession>A0AAT9LDG8</accession>
<dbReference type="EMBL" id="CP062796">
    <property type="protein sequence ID" value="QUL98923.1"/>
    <property type="molecule type" value="Genomic_DNA"/>
</dbReference>
<dbReference type="InterPro" id="IPR037004">
    <property type="entry name" value="Exonuc_VII_ssu_sf"/>
</dbReference>
<comment type="function">
    <text evidence="6">Bidirectionally degrades single-stranded DNA into large acid-insoluble oligonucleotides, which are then degraded further into small acid-soluble oligonucleotides.</text>
</comment>
<reference evidence="7" key="2">
    <citation type="journal article" date="2023" name="Biology">
        <title>Prokaryotic Life Associated with Coal-Fire Gas Vents Revealed by Metagenomics.</title>
        <authorList>
            <person name="Kadnikov V.V."/>
            <person name="Mardanov A.V."/>
            <person name="Beletsky A.V."/>
            <person name="Karnachuk O.V."/>
            <person name="Ravin N.V."/>
        </authorList>
    </citation>
    <scope>NUCLEOTIDE SEQUENCE</scope>
    <source>
        <strain evidence="7">Bu02</strain>
    </source>
</reference>
<evidence type="ECO:0000256" key="4">
    <source>
        <dbReference type="ARBA" id="ARBA00022801"/>
    </source>
</evidence>